<feature type="domain" description="HTH dtxR-type" evidence="14">
    <location>
        <begin position="1"/>
        <end position="64"/>
    </location>
</feature>
<dbReference type="PANTHER" id="PTHR33238:SF11">
    <property type="entry name" value="TRANSCRIPTIONAL REGULATOR MNTR"/>
    <property type="match status" value="1"/>
</dbReference>
<comment type="subunit">
    <text evidence="3">Homodimer.</text>
</comment>
<accession>A0ABS8A0Q0</accession>
<dbReference type="InterPro" id="IPR022687">
    <property type="entry name" value="HTH_DTXR"/>
</dbReference>
<evidence type="ECO:0000256" key="7">
    <source>
        <dbReference type="ARBA" id="ARBA00023015"/>
    </source>
</evidence>
<dbReference type="SUPFAM" id="SSF46785">
    <property type="entry name" value="Winged helix' DNA-binding domain"/>
    <property type="match status" value="1"/>
</dbReference>
<dbReference type="InterPro" id="IPR036390">
    <property type="entry name" value="WH_DNA-bd_sf"/>
</dbReference>
<evidence type="ECO:0000256" key="1">
    <source>
        <dbReference type="ARBA" id="ARBA00004496"/>
    </source>
</evidence>
<dbReference type="Pfam" id="PF04023">
    <property type="entry name" value="FeoA"/>
    <property type="match status" value="1"/>
</dbReference>
<evidence type="ECO:0000256" key="4">
    <source>
        <dbReference type="ARBA" id="ARBA00022386"/>
    </source>
</evidence>
<reference evidence="15 16" key="1">
    <citation type="submission" date="2021-09" db="EMBL/GenBank/DDBJ databases">
        <title>Genome sequencing and assembly of Chryseobacterium sp. RG1.</title>
        <authorList>
            <person name="Chhetri G."/>
        </authorList>
    </citation>
    <scope>NUCLEOTIDE SEQUENCE [LARGE SCALE GENOMIC DNA]</scope>
    <source>
        <strain evidence="15 16">RG1</strain>
    </source>
</reference>
<dbReference type="InterPro" id="IPR036421">
    <property type="entry name" value="Fe_dep_repressor_sf"/>
</dbReference>
<dbReference type="InterPro" id="IPR050536">
    <property type="entry name" value="DtxR_MntR_Metal-Reg"/>
</dbReference>
<keyword evidence="8" id="KW-0238">DNA-binding</keyword>
<proteinExistence type="inferred from homology"/>
<comment type="caution">
    <text evidence="15">The sequence shown here is derived from an EMBL/GenBank/DDBJ whole genome shotgun (WGS) entry which is preliminary data.</text>
</comment>
<evidence type="ECO:0000313" key="16">
    <source>
        <dbReference type="Proteomes" id="UP000618240"/>
    </source>
</evidence>
<dbReference type="EMBL" id="JAERSE020000001">
    <property type="protein sequence ID" value="MCA6066420.1"/>
    <property type="molecule type" value="Genomic_DNA"/>
</dbReference>
<evidence type="ECO:0000256" key="9">
    <source>
        <dbReference type="ARBA" id="ARBA00023159"/>
    </source>
</evidence>
<evidence type="ECO:0000256" key="12">
    <source>
        <dbReference type="ARBA" id="ARBA00025185"/>
    </source>
</evidence>
<evidence type="ECO:0000256" key="11">
    <source>
        <dbReference type="ARBA" id="ARBA00023211"/>
    </source>
</evidence>
<evidence type="ECO:0000256" key="8">
    <source>
        <dbReference type="ARBA" id="ARBA00023125"/>
    </source>
</evidence>
<keyword evidence="7" id="KW-0805">Transcription regulation</keyword>
<dbReference type="Gene3D" id="1.10.10.10">
    <property type="entry name" value="Winged helix-like DNA-binding domain superfamily/Winged helix DNA-binding domain"/>
    <property type="match status" value="1"/>
</dbReference>
<evidence type="ECO:0000256" key="10">
    <source>
        <dbReference type="ARBA" id="ARBA00023163"/>
    </source>
</evidence>
<comment type="subcellular location">
    <subcellularLocation>
        <location evidence="1">Cytoplasm</location>
    </subcellularLocation>
</comment>
<keyword evidence="11" id="KW-0464">Manganese</keyword>
<keyword evidence="10" id="KW-0804">Transcription</keyword>
<keyword evidence="16" id="KW-1185">Reference proteome</keyword>
<dbReference type="Gene3D" id="1.10.60.10">
    <property type="entry name" value="Iron dependent repressor, metal binding and dimerisation domain"/>
    <property type="match status" value="1"/>
</dbReference>
<evidence type="ECO:0000256" key="3">
    <source>
        <dbReference type="ARBA" id="ARBA00011738"/>
    </source>
</evidence>
<evidence type="ECO:0000256" key="2">
    <source>
        <dbReference type="ARBA" id="ARBA00007871"/>
    </source>
</evidence>
<dbReference type="PANTHER" id="PTHR33238">
    <property type="entry name" value="IRON (METAL) DEPENDENT REPRESSOR, DTXR FAMILY"/>
    <property type="match status" value="1"/>
</dbReference>
<evidence type="ECO:0000256" key="6">
    <source>
        <dbReference type="ARBA" id="ARBA00022491"/>
    </source>
</evidence>
<dbReference type="InterPro" id="IPR036388">
    <property type="entry name" value="WH-like_DNA-bd_sf"/>
</dbReference>
<name>A0ABS8A0Q0_9FLAO</name>
<keyword evidence="6" id="KW-0678">Repressor</keyword>
<dbReference type="RefSeq" id="WP_225686567.1">
    <property type="nucleotide sequence ID" value="NZ_JAERSE020000001.1"/>
</dbReference>
<dbReference type="SMART" id="SM00529">
    <property type="entry name" value="HTH_DTXR"/>
    <property type="match status" value="1"/>
</dbReference>
<dbReference type="Proteomes" id="UP000618240">
    <property type="component" value="Unassembled WGS sequence"/>
</dbReference>
<dbReference type="PROSITE" id="PS50944">
    <property type="entry name" value="HTH_DTXR"/>
    <property type="match status" value="1"/>
</dbReference>
<evidence type="ECO:0000313" key="15">
    <source>
        <dbReference type="EMBL" id="MCA6066420.1"/>
    </source>
</evidence>
<evidence type="ECO:0000256" key="13">
    <source>
        <dbReference type="ARBA" id="ARBA00032593"/>
    </source>
</evidence>
<sequence>MKTTLTEENYLKALFHLVDSESKVTINELSKFLNVKMPSVNNMMKKFAEKGWVIYETYKPLIVTEKGRREAALVVRKHRLTEMFLVKKMNFGWENVHEIAEQLEHVHSTIFFDKMDEILDYPKFDPHGEPIPDKDGNIIAQDLQKLSNCELGEAVIFASVTLSDDAFLNYLTERNLLLNKKIKIIKIENFDKSITIEVDGKQEVLSRKATEKILVKK</sequence>
<keyword evidence="9" id="KW-0010">Activator</keyword>
<dbReference type="Pfam" id="PF02742">
    <property type="entry name" value="Fe_dep_repr_C"/>
    <property type="match status" value="1"/>
</dbReference>
<dbReference type="InterPro" id="IPR007167">
    <property type="entry name" value="Fe-transptr_FeoA-like"/>
</dbReference>
<evidence type="ECO:0000256" key="5">
    <source>
        <dbReference type="ARBA" id="ARBA00022490"/>
    </source>
</evidence>
<dbReference type="InterPro" id="IPR001367">
    <property type="entry name" value="Fe_dep_repressor"/>
</dbReference>
<dbReference type="Pfam" id="PF01325">
    <property type="entry name" value="Fe_dep_repress"/>
    <property type="match status" value="1"/>
</dbReference>
<dbReference type="InterPro" id="IPR022689">
    <property type="entry name" value="Iron_dep_repressor"/>
</dbReference>
<evidence type="ECO:0000259" key="14">
    <source>
        <dbReference type="PROSITE" id="PS50944"/>
    </source>
</evidence>
<dbReference type="SUPFAM" id="SSF47979">
    <property type="entry name" value="Iron-dependent repressor protein, dimerization domain"/>
    <property type="match status" value="1"/>
</dbReference>
<comment type="function">
    <text evidence="12">In the presence of manganese, represses expression of mntH and mntS. Up-regulates expression of mntP.</text>
</comment>
<gene>
    <name evidence="15" type="ORF">JI747_004460</name>
</gene>
<comment type="similarity">
    <text evidence="2">Belongs to the DtxR/MntR family.</text>
</comment>
<dbReference type="InterPro" id="IPR038157">
    <property type="entry name" value="FeoA_core_dom"/>
</dbReference>
<dbReference type="Gene3D" id="2.30.30.90">
    <property type="match status" value="1"/>
</dbReference>
<protein>
    <recommendedName>
        <fullName evidence="4">Transcriptional regulator MntR</fullName>
    </recommendedName>
    <alternativeName>
        <fullName evidence="13">Manganese transport regulator</fullName>
    </alternativeName>
</protein>
<keyword evidence="5" id="KW-0963">Cytoplasm</keyword>
<organism evidence="15 16">
    <name type="scientific">Chryseobacterium tagetis</name>
    <dbReference type="NCBI Taxonomy" id="2801334"/>
    <lineage>
        <taxon>Bacteria</taxon>
        <taxon>Pseudomonadati</taxon>
        <taxon>Bacteroidota</taxon>
        <taxon>Flavobacteriia</taxon>
        <taxon>Flavobacteriales</taxon>
        <taxon>Weeksellaceae</taxon>
        <taxon>Chryseobacterium group</taxon>
        <taxon>Chryseobacterium</taxon>
    </lineage>
</organism>